<name>A0A6N7IRP1_9FIRM</name>
<protein>
    <submittedName>
        <fullName evidence="1">Uncharacterized protein</fullName>
    </submittedName>
</protein>
<reference evidence="1 2" key="1">
    <citation type="submission" date="2019-10" db="EMBL/GenBank/DDBJ databases">
        <title>Comparative genomics of sulfur disproportionating microorganisms.</title>
        <authorList>
            <person name="Ward L.M."/>
            <person name="Bertran E."/>
            <person name="Johnston D."/>
        </authorList>
    </citation>
    <scope>NUCLEOTIDE SEQUENCE [LARGE SCALE GENOMIC DNA]</scope>
    <source>
        <strain evidence="1 2">DSM 14055</strain>
    </source>
</reference>
<accession>A0A6N7IRP1</accession>
<dbReference type="AlphaFoldDB" id="A0A6N7IRP1"/>
<dbReference type="Proteomes" id="UP000441717">
    <property type="component" value="Unassembled WGS sequence"/>
</dbReference>
<evidence type="ECO:0000313" key="1">
    <source>
        <dbReference type="EMBL" id="MQL51798.1"/>
    </source>
</evidence>
<sequence>MVKITANRIKDDNRRQIVLEFQKWAIETISKILAGEYKPEEFQPWAAILREHLEAAKALIEVTGVKPGIAYAVAIEAAEKETGRSLESYKKLFSSATAKTEEKPVPATTEENILDIIRDYIHKNRERIYGFGTELAETPTNPVKWMGAKSKVNKEECIVLFERALAKALTRHNLDITQVKRTLKSAGLIITRKEGHKERFGIKIHKRDLQGSGLAFPVNSLFLH</sequence>
<keyword evidence="2" id="KW-1185">Reference proteome</keyword>
<proteinExistence type="predicted"/>
<gene>
    <name evidence="1" type="ORF">GFC01_05880</name>
</gene>
<evidence type="ECO:0000313" key="2">
    <source>
        <dbReference type="Proteomes" id="UP000441717"/>
    </source>
</evidence>
<dbReference type="RefSeq" id="WP_152945735.1">
    <property type="nucleotide sequence ID" value="NZ_WHYR01000012.1"/>
</dbReference>
<comment type="caution">
    <text evidence="1">The sequence shown here is derived from an EMBL/GenBank/DDBJ whole genome shotgun (WGS) entry which is preliminary data.</text>
</comment>
<dbReference type="EMBL" id="WHYR01000012">
    <property type="protein sequence ID" value="MQL51798.1"/>
    <property type="molecule type" value="Genomic_DNA"/>
</dbReference>
<organism evidence="1 2">
    <name type="scientific">Desulfofundulus thermobenzoicus</name>
    <dbReference type="NCBI Taxonomy" id="29376"/>
    <lineage>
        <taxon>Bacteria</taxon>
        <taxon>Bacillati</taxon>
        <taxon>Bacillota</taxon>
        <taxon>Clostridia</taxon>
        <taxon>Eubacteriales</taxon>
        <taxon>Peptococcaceae</taxon>
        <taxon>Desulfofundulus</taxon>
    </lineage>
</organism>